<evidence type="ECO:0000313" key="3">
    <source>
        <dbReference type="Proteomes" id="UP000812013"/>
    </source>
</evidence>
<protein>
    <submittedName>
        <fullName evidence="2">Uncharacterized protein</fullName>
    </submittedName>
</protein>
<name>A0ABS6ZHM0_9ACTN</name>
<feature type="region of interest" description="Disordered" evidence="1">
    <location>
        <begin position="1"/>
        <end position="62"/>
    </location>
</feature>
<evidence type="ECO:0000313" key="2">
    <source>
        <dbReference type="EMBL" id="MBW5487126.1"/>
    </source>
</evidence>
<feature type="non-terminal residue" evidence="2">
    <location>
        <position position="88"/>
    </location>
</feature>
<sequence length="88" mass="8571">MTMDSAHAPHPGRNGGVPAAGAASAPAGGPASTTAVRRSVTAIHPPRGPKAEGARVAARPHRVRRHAGIAPLLTADALAAATAAGYVA</sequence>
<accession>A0ABS6ZHM0</accession>
<dbReference type="EMBL" id="WTFF01000647">
    <property type="protein sequence ID" value="MBW5487126.1"/>
    <property type="molecule type" value="Genomic_DNA"/>
</dbReference>
<reference evidence="2 3" key="1">
    <citation type="submission" date="2019-12" db="EMBL/GenBank/DDBJ databases">
        <title>Genome sequence of Streptomyces bambusae.</title>
        <authorList>
            <person name="Bansal K."/>
            <person name="Choksket S."/>
            <person name="Korpole S."/>
            <person name="Patil P.B."/>
        </authorList>
    </citation>
    <scope>NUCLEOTIDE SEQUENCE [LARGE SCALE GENOMIC DNA]</scope>
    <source>
        <strain evidence="2 3">SK60</strain>
    </source>
</reference>
<dbReference type="Proteomes" id="UP000812013">
    <property type="component" value="Unassembled WGS sequence"/>
</dbReference>
<feature type="compositionally biased region" description="Low complexity" evidence="1">
    <location>
        <begin position="16"/>
        <end position="36"/>
    </location>
</feature>
<evidence type="ECO:0000256" key="1">
    <source>
        <dbReference type="SAM" id="MobiDB-lite"/>
    </source>
</evidence>
<proteinExistence type="predicted"/>
<keyword evidence="3" id="KW-1185">Reference proteome</keyword>
<comment type="caution">
    <text evidence="2">The sequence shown here is derived from an EMBL/GenBank/DDBJ whole genome shotgun (WGS) entry which is preliminary data.</text>
</comment>
<gene>
    <name evidence="2" type="ORF">GPJ59_36265</name>
</gene>
<organism evidence="2 3">
    <name type="scientific">Streptomyces bambusae</name>
    <dbReference type="NCBI Taxonomy" id="1550616"/>
    <lineage>
        <taxon>Bacteria</taxon>
        <taxon>Bacillati</taxon>
        <taxon>Actinomycetota</taxon>
        <taxon>Actinomycetes</taxon>
        <taxon>Kitasatosporales</taxon>
        <taxon>Streptomycetaceae</taxon>
        <taxon>Streptomyces</taxon>
    </lineage>
</organism>